<evidence type="ECO:0000313" key="1">
    <source>
        <dbReference type="EMBL" id="SZD71299.1"/>
    </source>
</evidence>
<dbReference type="Proteomes" id="UP000262142">
    <property type="component" value="Unassembled WGS sequence"/>
</dbReference>
<evidence type="ECO:0000313" key="2">
    <source>
        <dbReference type="Proteomes" id="UP000262142"/>
    </source>
</evidence>
<name>A0A383TVV4_9FLAO</name>
<dbReference type="AlphaFoldDB" id="A0A383TVV4"/>
<organism evidence="1 2">
    <name type="scientific">Candidatus Ornithobacterium hominis</name>
    <dbReference type="NCBI Taxonomy" id="2497989"/>
    <lineage>
        <taxon>Bacteria</taxon>
        <taxon>Pseudomonadati</taxon>
        <taxon>Bacteroidota</taxon>
        <taxon>Flavobacteriia</taxon>
        <taxon>Flavobacteriales</taxon>
        <taxon>Weeksellaceae</taxon>
        <taxon>Ornithobacterium</taxon>
    </lineage>
</organism>
<dbReference type="Pfam" id="PF05573">
    <property type="entry name" value="NosL"/>
    <property type="match status" value="1"/>
</dbReference>
<gene>
    <name evidence="1" type="ORF">SAMEA104719789_00395</name>
</gene>
<proteinExistence type="predicted"/>
<protein>
    <submittedName>
        <fullName evidence="1">NosL</fullName>
    </submittedName>
</protein>
<dbReference type="PANTHER" id="PTHR41247">
    <property type="entry name" value="HTH-TYPE TRANSCRIPTIONAL REPRESSOR YCNK"/>
    <property type="match status" value="1"/>
</dbReference>
<sequence length="156" mass="17406">MKYLALLVSFLFIVSCNKGPQAINYGSKNCDFCQMTIVDNIHAAQLVTDKGKVYSFDDMSCMVHFKDGNDYQYSHEMVNFIEQPGELISVEEAFFAHSEAVETPMGGNITAFKTEAERNQFLEKNGGKAITSEEAYALLGENSGSHDSHGHHHHNH</sequence>
<dbReference type="EMBL" id="UNSC01000001">
    <property type="protein sequence ID" value="SZD71299.1"/>
    <property type="molecule type" value="Genomic_DNA"/>
</dbReference>
<dbReference type="SUPFAM" id="SSF160387">
    <property type="entry name" value="NosL/MerB-like"/>
    <property type="match status" value="1"/>
</dbReference>
<accession>A0A383TVV4</accession>
<keyword evidence="2" id="KW-1185">Reference proteome</keyword>
<dbReference type="InterPro" id="IPR008719">
    <property type="entry name" value="N2O_reductase_NosL"/>
</dbReference>
<dbReference type="OrthoDB" id="9792749at2"/>
<dbReference type="PANTHER" id="PTHR41247:SF1">
    <property type="entry name" value="HTH-TYPE TRANSCRIPTIONAL REPRESSOR YCNK"/>
    <property type="match status" value="1"/>
</dbReference>
<dbReference type="RefSeq" id="WP_119057332.1">
    <property type="nucleotide sequence ID" value="NZ_UNSC01000001.1"/>
</dbReference>
<dbReference type="PROSITE" id="PS51257">
    <property type="entry name" value="PROKAR_LIPOPROTEIN"/>
    <property type="match status" value="1"/>
</dbReference>
<reference evidence="1 2" key="1">
    <citation type="submission" date="2018-09" db="EMBL/GenBank/DDBJ databases">
        <authorList>
            <consortium name="Pathogen Informatics"/>
        </authorList>
    </citation>
    <scope>NUCLEOTIDE SEQUENCE [LARGE SCALE GENOMIC DNA]</scope>
    <source>
        <strain evidence="1 2">OH-22767</strain>
    </source>
</reference>